<evidence type="ECO:0000313" key="2">
    <source>
        <dbReference type="EMBL" id="RJF75628.1"/>
    </source>
</evidence>
<gene>
    <name evidence="2" type="ORF">D3875_00840</name>
</gene>
<reference evidence="2 3" key="1">
    <citation type="submission" date="2018-09" db="EMBL/GenBank/DDBJ databases">
        <authorList>
            <person name="Zhu H."/>
        </authorList>
    </citation>
    <scope>NUCLEOTIDE SEQUENCE [LARGE SCALE GENOMIC DNA]</scope>
    <source>
        <strain evidence="2 3">K2S05-167</strain>
    </source>
</reference>
<accession>A0A418VHM3</accession>
<comment type="caution">
    <text evidence="2">The sequence shown here is derived from an EMBL/GenBank/DDBJ whole genome shotgun (WGS) entry which is preliminary data.</text>
</comment>
<organism evidence="2 3">
    <name type="scientific">Deinococcus cavernae</name>
    <dbReference type="NCBI Taxonomy" id="2320857"/>
    <lineage>
        <taxon>Bacteria</taxon>
        <taxon>Thermotogati</taxon>
        <taxon>Deinococcota</taxon>
        <taxon>Deinococci</taxon>
        <taxon>Deinococcales</taxon>
        <taxon>Deinococcaceae</taxon>
        <taxon>Deinococcus</taxon>
    </lineage>
</organism>
<dbReference type="AlphaFoldDB" id="A0A418VHM3"/>
<name>A0A418VHM3_9DEIO</name>
<feature type="compositionally biased region" description="Basic and acidic residues" evidence="1">
    <location>
        <begin position="1"/>
        <end position="20"/>
    </location>
</feature>
<proteinExistence type="predicted"/>
<keyword evidence="3" id="KW-1185">Reference proteome</keyword>
<evidence type="ECO:0000313" key="3">
    <source>
        <dbReference type="Proteomes" id="UP000286287"/>
    </source>
</evidence>
<protein>
    <submittedName>
        <fullName evidence="2">Uncharacterized protein</fullName>
    </submittedName>
</protein>
<feature type="region of interest" description="Disordered" evidence="1">
    <location>
        <begin position="1"/>
        <end position="26"/>
    </location>
</feature>
<evidence type="ECO:0000256" key="1">
    <source>
        <dbReference type="SAM" id="MobiDB-lite"/>
    </source>
</evidence>
<dbReference type="Proteomes" id="UP000286287">
    <property type="component" value="Unassembled WGS sequence"/>
</dbReference>
<sequence>MTRDANDVQPDLRRLQDHSTTELPEELMNHDETYDDLDDDVDNGPTITLHLAPLIPCDTQGNVENPQPHCFRIGPFGAGAPSLAACLSEEDEFVLHDRMLDADWNSPEGPAWALQAWSEIDQIFGLCHDFVLYRRRGQQEVKVSALLEVFEAGTPDFYIPAPAFLGHYPSGELPELSFSF</sequence>
<dbReference type="EMBL" id="QYUJ01000004">
    <property type="protein sequence ID" value="RJF75628.1"/>
    <property type="molecule type" value="Genomic_DNA"/>
</dbReference>